<accession>A0ABN9MCA8</accession>
<organism evidence="1 2">
    <name type="scientific">Ranitomeya imitator</name>
    <name type="common">mimic poison frog</name>
    <dbReference type="NCBI Taxonomy" id="111125"/>
    <lineage>
        <taxon>Eukaryota</taxon>
        <taxon>Metazoa</taxon>
        <taxon>Chordata</taxon>
        <taxon>Craniata</taxon>
        <taxon>Vertebrata</taxon>
        <taxon>Euteleostomi</taxon>
        <taxon>Amphibia</taxon>
        <taxon>Batrachia</taxon>
        <taxon>Anura</taxon>
        <taxon>Neobatrachia</taxon>
        <taxon>Hyloidea</taxon>
        <taxon>Dendrobatidae</taxon>
        <taxon>Dendrobatinae</taxon>
        <taxon>Ranitomeya</taxon>
    </lineage>
</organism>
<dbReference type="PRINTS" id="PR01698">
    <property type="entry name" value="CYTOFMRPINTP"/>
</dbReference>
<keyword evidence="2" id="KW-1185">Reference proteome</keyword>
<proteinExistence type="predicted"/>
<dbReference type="PANTHER" id="PTHR12195">
    <property type="entry name" value="CYTOPLASMIC FMR1-INTERACTING PROTEIN-RELATED"/>
    <property type="match status" value="1"/>
</dbReference>
<protein>
    <submittedName>
        <fullName evidence="1">Uncharacterized protein</fullName>
    </submittedName>
</protein>
<evidence type="ECO:0000313" key="1">
    <source>
        <dbReference type="EMBL" id="CAJ0961814.1"/>
    </source>
</evidence>
<reference evidence="1" key="1">
    <citation type="submission" date="2023-07" db="EMBL/GenBank/DDBJ databases">
        <authorList>
            <person name="Stuckert A."/>
        </authorList>
    </citation>
    <scope>NUCLEOTIDE SEQUENCE</scope>
</reference>
<dbReference type="EMBL" id="CAUEEQ010053614">
    <property type="protein sequence ID" value="CAJ0961814.1"/>
    <property type="molecule type" value="Genomic_DNA"/>
</dbReference>
<dbReference type="InterPro" id="IPR008081">
    <property type="entry name" value="Cytoplasmic_FMR1-int"/>
</dbReference>
<comment type="caution">
    <text evidence="1">The sequence shown here is derived from an EMBL/GenBank/DDBJ whole genome shotgun (WGS) entry which is preliminary data.</text>
</comment>
<dbReference type="Pfam" id="PF05994">
    <property type="entry name" value="FragX_IP"/>
    <property type="match status" value="1"/>
</dbReference>
<evidence type="ECO:0000313" key="2">
    <source>
        <dbReference type="Proteomes" id="UP001176940"/>
    </source>
</evidence>
<gene>
    <name evidence="1" type="ORF">RIMI_LOCUS17950393</name>
</gene>
<name>A0ABN9MCA8_9NEOB</name>
<dbReference type="Proteomes" id="UP001176940">
    <property type="component" value="Unassembled WGS sequence"/>
</dbReference>
<sequence>MAEAAKILRWAEWHVPAISAIHIPGVENWAADFLSRQGLAAGKWSLHLVFYQICLRWGTRDVDLMASRMNCKVLQFVARYRDPLAVGHDALSLQQQLEVIPGYEELLADIVNLCVDYYDNKMYLTPGEKHMLLKVMGFGLYLMDGNMSNIYKLDAKKRINLTKIDKFFKQLQVVPLFGDMQIELARYIKTSAHYEENKSRWTCTSSSSSPQYNICEQMIQIREDHMRFISELARYSNSEVVTGSGRQEAQKTDAEYRKLFDLSLQGLQLLSQWSAHVMEVYSWKLVHPTDKYSNKDCPDNAEEYERATRYNYTSEEKFALVEVIAMIKGLQVLMGRMESVFNHAIRHTIYAALQDFAQITLREPLRQAIKKKKNVIQSVLQAIRKTVCDWGAGCEPFNDPALRGEKDPKTGFDIKVPRRAVGPSSTQVPIFTTYWCPGSYLFLFVNSQ</sequence>